<keyword evidence="5" id="KW-1185">Reference proteome</keyword>
<name>A0A0F6WAI1_9BACT</name>
<evidence type="ECO:0000313" key="4">
    <source>
        <dbReference type="EMBL" id="AKF11600.1"/>
    </source>
</evidence>
<evidence type="ECO:0000313" key="5">
    <source>
        <dbReference type="Proteomes" id="UP000034883"/>
    </source>
</evidence>
<dbReference type="CDD" id="cd03056">
    <property type="entry name" value="GST_N_4"/>
    <property type="match status" value="1"/>
</dbReference>
<dbReference type="Pfam" id="PF02798">
    <property type="entry name" value="GST_N"/>
    <property type="match status" value="1"/>
</dbReference>
<evidence type="ECO:0000259" key="3">
    <source>
        <dbReference type="PROSITE" id="PS50405"/>
    </source>
</evidence>
<dbReference type="SUPFAM" id="SSF47616">
    <property type="entry name" value="GST C-terminal domain-like"/>
    <property type="match status" value="1"/>
</dbReference>
<dbReference type="PANTHER" id="PTHR44051">
    <property type="entry name" value="GLUTATHIONE S-TRANSFERASE-RELATED"/>
    <property type="match status" value="1"/>
</dbReference>
<dbReference type="PANTHER" id="PTHR44051:SF2">
    <property type="entry name" value="HYPOTHETICAL GLUTATHIONE S-TRANSFERASE LIKE PROTEIN"/>
    <property type="match status" value="1"/>
</dbReference>
<dbReference type="SFLD" id="SFLDS00019">
    <property type="entry name" value="Glutathione_Transferase_(cytos"/>
    <property type="match status" value="1"/>
</dbReference>
<dbReference type="STRING" id="927083.DB32_008749"/>
<dbReference type="Gene3D" id="3.40.30.10">
    <property type="entry name" value="Glutaredoxin"/>
    <property type="match status" value="1"/>
</dbReference>
<accession>A0A0F6WAI1</accession>
<dbReference type="PROSITE" id="PS50404">
    <property type="entry name" value="GST_NTER"/>
    <property type="match status" value="1"/>
</dbReference>
<feature type="domain" description="GST N-terminal" evidence="2">
    <location>
        <begin position="8"/>
        <end position="89"/>
    </location>
</feature>
<keyword evidence="4" id="KW-0808">Transferase</keyword>
<evidence type="ECO:0000259" key="2">
    <source>
        <dbReference type="PROSITE" id="PS50404"/>
    </source>
</evidence>
<protein>
    <submittedName>
        <fullName evidence="4">Glutathione S-transferase</fullName>
    </submittedName>
</protein>
<dbReference type="Pfam" id="PF00043">
    <property type="entry name" value="GST_C"/>
    <property type="match status" value="1"/>
</dbReference>
<dbReference type="GO" id="GO:0016740">
    <property type="term" value="F:transferase activity"/>
    <property type="evidence" value="ECO:0007669"/>
    <property type="project" value="UniProtKB-KW"/>
</dbReference>
<dbReference type="Gene3D" id="1.20.1050.10">
    <property type="match status" value="1"/>
</dbReference>
<sequence>MVRDMTKPPIRLHRHVLSGHSHRVELFLSLLGLPSELVDVDITKGAHKAPEFLRKNAFGQLPVIEDEDFVLPDSSAILVYLAKRYDTSGRWLPSDARDAAQVQRWLSVAAGQLVQGPAVARLVKVFRVPRDADQATSVANQLFGVLEAHLASRRFFVGDGPTIADIALYSYTRHAPEGGISLEPYPSVRAWLERIEALPGFVPMKASAVA</sequence>
<dbReference type="KEGG" id="samy:DB32_008749"/>
<evidence type="ECO:0000256" key="1">
    <source>
        <dbReference type="RuleBase" id="RU003494"/>
    </source>
</evidence>
<dbReference type="AlphaFoldDB" id="A0A0F6WAI1"/>
<feature type="domain" description="GST C-terminal" evidence="3">
    <location>
        <begin position="95"/>
        <end position="210"/>
    </location>
</feature>
<dbReference type="EMBL" id="CP011125">
    <property type="protein sequence ID" value="AKF11600.1"/>
    <property type="molecule type" value="Genomic_DNA"/>
</dbReference>
<dbReference type="SFLD" id="SFLDG01151">
    <property type="entry name" value="Main.2:_Nu-like"/>
    <property type="match status" value="1"/>
</dbReference>
<dbReference type="InterPro" id="IPR040079">
    <property type="entry name" value="Glutathione_S-Trfase"/>
</dbReference>
<comment type="similarity">
    <text evidence="1">Belongs to the GST superfamily.</text>
</comment>
<dbReference type="SUPFAM" id="SSF52833">
    <property type="entry name" value="Thioredoxin-like"/>
    <property type="match status" value="1"/>
</dbReference>
<dbReference type="InterPro" id="IPR036282">
    <property type="entry name" value="Glutathione-S-Trfase_C_sf"/>
</dbReference>
<proteinExistence type="inferred from homology"/>
<dbReference type="InterPro" id="IPR004045">
    <property type="entry name" value="Glutathione_S-Trfase_N"/>
</dbReference>
<dbReference type="SFLD" id="SFLDG00358">
    <property type="entry name" value="Main_(cytGST)"/>
    <property type="match status" value="1"/>
</dbReference>
<dbReference type="Proteomes" id="UP000034883">
    <property type="component" value="Chromosome"/>
</dbReference>
<organism evidence="4 5">
    <name type="scientific">Sandaracinus amylolyticus</name>
    <dbReference type="NCBI Taxonomy" id="927083"/>
    <lineage>
        <taxon>Bacteria</taxon>
        <taxon>Pseudomonadati</taxon>
        <taxon>Myxococcota</taxon>
        <taxon>Polyangia</taxon>
        <taxon>Polyangiales</taxon>
        <taxon>Sandaracinaceae</taxon>
        <taxon>Sandaracinus</taxon>
    </lineage>
</organism>
<dbReference type="PROSITE" id="PS50405">
    <property type="entry name" value="GST_CTER"/>
    <property type="match status" value="1"/>
</dbReference>
<gene>
    <name evidence="4" type="ORF">DB32_008749</name>
</gene>
<dbReference type="InterPro" id="IPR010987">
    <property type="entry name" value="Glutathione-S-Trfase_C-like"/>
</dbReference>
<reference evidence="4 5" key="1">
    <citation type="submission" date="2015-03" db="EMBL/GenBank/DDBJ databases">
        <title>Genome assembly of Sandaracinus amylolyticus DSM 53668.</title>
        <authorList>
            <person name="Sharma G."/>
            <person name="Subramanian S."/>
        </authorList>
    </citation>
    <scope>NUCLEOTIDE SEQUENCE [LARGE SCALE GENOMIC DNA]</scope>
    <source>
        <strain evidence="4 5">DSM 53668</strain>
    </source>
</reference>
<dbReference type="InterPro" id="IPR004046">
    <property type="entry name" value="GST_C"/>
</dbReference>
<dbReference type="CDD" id="cd03206">
    <property type="entry name" value="GST_C_7"/>
    <property type="match status" value="1"/>
</dbReference>
<dbReference type="InterPro" id="IPR036249">
    <property type="entry name" value="Thioredoxin-like_sf"/>
</dbReference>